<gene>
    <name evidence="7" type="ORF">SAMN05443575_3343</name>
</gene>
<dbReference type="AlphaFoldDB" id="A0A1M5QA23"/>
<dbReference type="Gene3D" id="2.60.120.10">
    <property type="entry name" value="Jelly Rolls"/>
    <property type="match status" value="1"/>
</dbReference>
<keyword evidence="5 6" id="KW-0408">Iron</keyword>
<feature type="binding site" evidence="6">
    <location>
        <position position="151"/>
    </location>
    <ligand>
        <name>Fe cation</name>
        <dbReference type="ChEBI" id="CHEBI:24875"/>
        <note>catalytic</note>
    </ligand>
</feature>
<evidence type="ECO:0000256" key="6">
    <source>
        <dbReference type="PIRSR" id="PIRSR610300-51"/>
    </source>
</evidence>
<dbReference type="InterPro" id="IPR014710">
    <property type="entry name" value="RmlC-like_jellyroll"/>
</dbReference>
<feature type="binding site" evidence="6">
    <location>
        <position position="107"/>
    </location>
    <ligand>
        <name>Fe cation</name>
        <dbReference type="ChEBI" id="CHEBI:24875"/>
        <note>catalytic</note>
    </ligand>
</feature>
<dbReference type="InterPro" id="IPR010300">
    <property type="entry name" value="CDO_1"/>
</dbReference>
<protein>
    <submittedName>
        <fullName evidence="7">Cysteine dioxygenase type I</fullName>
    </submittedName>
</protein>
<dbReference type="OrthoDB" id="4217976at2"/>
<sequence>MTTSTTYTRLDSGGGVPAHAARAIADVAAGNGLVDVPVRRLDQAELLALAASVAARPEQWREHLRFPGTDDPADDTGRHYVCLSRDEHVDVWLLCWTPADDTGWHDHDVSSGAVAVAQGRLVEHNLGVGRPEVRTEVPAGQVYSFGPDHIHRLSGLDDASVSIHVYSPPLQTMGQYVVDDHGVLHRTSVTYAEELRALAEVPA</sequence>
<dbReference type="STRING" id="1206085.SAMN05443575_3343"/>
<dbReference type="PANTHER" id="PTHR12918">
    <property type="entry name" value="CYSTEINE DIOXYGENASE"/>
    <property type="match status" value="1"/>
</dbReference>
<dbReference type="InterPro" id="IPR011051">
    <property type="entry name" value="RmlC_Cupin_sf"/>
</dbReference>
<accession>A0A1M5QA23</accession>
<evidence type="ECO:0000256" key="5">
    <source>
        <dbReference type="ARBA" id="ARBA00023004"/>
    </source>
</evidence>
<name>A0A1M5QA23_9ACTN</name>
<dbReference type="EMBL" id="FQVU01000004">
    <property type="protein sequence ID" value="SHH10882.1"/>
    <property type="molecule type" value="Genomic_DNA"/>
</dbReference>
<dbReference type="GO" id="GO:0008198">
    <property type="term" value="F:ferrous iron binding"/>
    <property type="evidence" value="ECO:0007669"/>
    <property type="project" value="TreeGrafter"/>
</dbReference>
<keyword evidence="3 7" id="KW-0223">Dioxygenase</keyword>
<organism evidence="7 8">
    <name type="scientific">Jatrophihabitans endophyticus</name>
    <dbReference type="NCBI Taxonomy" id="1206085"/>
    <lineage>
        <taxon>Bacteria</taxon>
        <taxon>Bacillati</taxon>
        <taxon>Actinomycetota</taxon>
        <taxon>Actinomycetes</taxon>
        <taxon>Jatrophihabitantales</taxon>
        <taxon>Jatrophihabitantaceae</taxon>
        <taxon>Jatrophihabitans</taxon>
    </lineage>
</organism>
<evidence type="ECO:0000256" key="2">
    <source>
        <dbReference type="ARBA" id="ARBA00022723"/>
    </source>
</evidence>
<evidence type="ECO:0000256" key="3">
    <source>
        <dbReference type="ARBA" id="ARBA00022964"/>
    </source>
</evidence>
<keyword evidence="8" id="KW-1185">Reference proteome</keyword>
<dbReference type="Proteomes" id="UP000186132">
    <property type="component" value="Unassembled WGS sequence"/>
</dbReference>
<proteinExistence type="inferred from homology"/>
<dbReference type="RefSeq" id="WP_073391525.1">
    <property type="nucleotide sequence ID" value="NZ_FQVU01000004.1"/>
</dbReference>
<evidence type="ECO:0000313" key="8">
    <source>
        <dbReference type="Proteomes" id="UP000186132"/>
    </source>
</evidence>
<feature type="binding site" evidence="6">
    <location>
        <position position="105"/>
    </location>
    <ligand>
        <name>Fe cation</name>
        <dbReference type="ChEBI" id="CHEBI:24875"/>
        <note>catalytic</note>
    </ligand>
</feature>
<evidence type="ECO:0000313" key="7">
    <source>
        <dbReference type="EMBL" id="SHH10882.1"/>
    </source>
</evidence>
<dbReference type="PANTHER" id="PTHR12918:SF1">
    <property type="entry name" value="CYSTEINE DIOXYGENASE TYPE 1"/>
    <property type="match status" value="1"/>
</dbReference>
<dbReference type="GO" id="GO:0016702">
    <property type="term" value="F:oxidoreductase activity, acting on single donors with incorporation of molecular oxygen, incorporation of two atoms of oxygen"/>
    <property type="evidence" value="ECO:0007669"/>
    <property type="project" value="InterPro"/>
</dbReference>
<dbReference type="SUPFAM" id="SSF51182">
    <property type="entry name" value="RmlC-like cupins"/>
    <property type="match status" value="1"/>
</dbReference>
<reference evidence="7 8" key="1">
    <citation type="submission" date="2016-11" db="EMBL/GenBank/DDBJ databases">
        <authorList>
            <person name="Jaros S."/>
            <person name="Januszkiewicz K."/>
            <person name="Wedrychowicz H."/>
        </authorList>
    </citation>
    <scope>NUCLEOTIDE SEQUENCE [LARGE SCALE GENOMIC DNA]</scope>
    <source>
        <strain evidence="7 8">DSM 45627</strain>
    </source>
</reference>
<dbReference type="CDD" id="cd10548">
    <property type="entry name" value="cupin_CDO"/>
    <property type="match status" value="1"/>
</dbReference>
<evidence type="ECO:0000256" key="1">
    <source>
        <dbReference type="ARBA" id="ARBA00006622"/>
    </source>
</evidence>
<keyword evidence="4" id="KW-0560">Oxidoreductase</keyword>
<comment type="similarity">
    <text evidence="1">Belongs to the cysteine dioxygenase family.</text>
</comment>
<evidence type="ECO:0000256" key="4">
    <source>
        <dbReference type="ARBA" id="ARBA00023002"/>
    </source>
</evidence>
<keyword evidence="2 6" id="KW-0479">Metal-binding</keyword>
<dbReference type="Pfam" id="PF05995">
    <property type="entry name" value="CDO_I"/>
    <property type="match status" value="1"/>
</dbReference>